<dbReference type="InterPro" id="IPR000225">
    <property type="entry name" value="Armadillo"/>
</dbReference>
<feature type="compositionally biased region" description="Polar residues" evidence="8">
    <location>
        <begin position="1044"/>
        <end position="1053"/>
    </location>
</feature>
<dbReference type="PANTHER" id="PTHR10372">
    <property type="entry name" value="PLAKOPHILLIN-RELATED"/>
    <property type="match status" value="1"/>
</dbReference>
<keyword evidence="5" id="KW-0965">Cell junction</keyword>
<feature type="compositionally biased region" description="Low complexity" evidence="8">
    <location>
        <begin position="1059"/>
        <end position="1072"/>
    </location>
</feature>
<dbReference type="SMART" id="SM00185">
    <property type="entry name" value="ARM"/>
    <property type="match status" value="7"/>
</dbReference>
<feature type="region of interest" description="Disordered" evidence="8">
    <location>
        <begin position="511"/>
        <end position="530"/>
    </location>
</feature>
<dbReference type="PANTHER" id="PTHR10372:SF9">
    <property type="entry name" value="CATENIN DELTA-2"/>
    <property type="match status" value="1"/>
</dbReference>
<evidence type="ECO:0000256" key="7">
    <source>
        <dbReference type="SAM" id="Coils"/>
    </source>
</evidence>
<keyword evidence="7" id="KW-0175">Coiled coil</keyword>
<feature type="region of interest" description="Disordered" evidence="8">
    <location>
        <begin position="428"/>
        <end position="476"/>
    </location>
</feature>
<evidence type="ECO:0000256" key="8">
    <source>
        <dbReference type="SAM" id="MobiDB-lite"/>
    </source>
</evidence>
<dbReference type="GO" id="GO:0098609">
    <property type="term" value="P:cell-cell adhesion"/>
    <property type="evidence" value="ECO:0007669"/>
    <property type="project" value="InterPro"/>
</dbReference>
<dbReference type="Xenbase" id="XB-GENE-5888637">
    <property type="gene designation" value="ctnnd2"/>
</dbReference>
<feature type="compositionally biased region" description="Polar residues" evidence="8">
    <location>
        <begin position="464"/>
        <end position="476"/>
    </location>
</feature>
<feature type="coiled-coil region" evidence="7">
    <location>
        <begin position="51"/>
        <end position="78"/>
    </location>
</feature>
<evidence type="ECO:0000256" key="4">
    <source>
        <dbReference type="ARBA" id="ARBA00022889"/>
    </source>
</evidence>
<comment type="similarity">
    <text evidence="2">Belongs to the beta-catenin family.</text>
</comment>
<dbReference type="InterPro" id="IPR016024">
    <property type="entry name" value="ARM-type_fold"/>
</dbReference>
<feature type="compositionally biased region" description="Polar residues" evidence="8">
    <location>
        <begin position="185"/>
        <end position="225"/>
    </location>
</feature>
<evidence type="ECO:0000256" key="6">
    <source>
        <dbReference type="PROSITE-ProRule" id="PRU00259"/>
    </source>
</evidence>
<comment type="subcellular location">
    <subcellularLocation>
        <location evidence="1">Cell junction</location>
    </subcellularLocation>
</comment>
<evidence type="ECO:0000256" key="2">
    <source>
        <dbReference type="ARBA" id="ARBA00005462"/>
    </source>
</evidence>
<accession>A0A6I8QR37</accession>
<feature type="repeat" description="ARM" evidence="6">
    <location>
        <begin position="886"/>
        <end position="923"/>
    </location>
</feature>
<dbReference type="GO" id="GO:0070161">
    <property type="term" value="C:anchoring junction"/>
    <property type="evidence" value="ECO:0007669"/>
    <property type="project" value="UniProtKB-SubCell"/>
</dbReference>
<dbReference type="Gene3D" id="1.25.10.10">
    <property type="entry name" value="Leucine-rich Repeat Variant"/>
    <property type="match status" value="1"/>
</dbReference>
<feature type="compositionally biased region" description="Polar residues" evidence="8">
    <location>
        <begin position="1104"/>
        <end position="1120"/>
    </location>
</feature>
<feature type="region of interest" description="Disordered" evidence="8">
    <location>
        <begin position="1036"/>
        <end position="1144"/>
    </location>
</feature>
<evidence type="ECO:0000256" key="1">
    <source>
        <dbReference type="ARBA" id="ARBA00004282"/>
    </source>
</evidence>
<dbReference type="PROSITE" id="PS50176">
    <property type="entry name" value="ARM_REPEAT"/>
    <property type="match status" value="3"/>
</dbReference>
<dbReference type="GeneTree" id="ENSGT00940000154952"/>
<evidence type="ECO:0000313" key="9">
    <source>
        <dbReference type="Ensembl" id="ENSXETP00000072087"/>
    </source>
</evidence>
<feature type="region of interest" description="Disordered" evidence="8">
    <location>
        <begin position="84"/>
        <end position="103"/>
    </location>
</feature>
<evidence type="ECO:0000256" key="5">
    <source>
        <dbReference type="ARBA" id="ARBA00022949"/>
    </source>
</evidence>
<feature type="repeat" description="ARM" evidence="6">
    <location>
        <begin position="586"/>
        <end position="619"/>
    </location>
</feature>
<feature type="compositionally biased region" description="Polar residues" evidence="8">
    <location>
        <begin position="431"/>
        <end position="455"/>
    </location>
</feature>
<feature type="compositionally biased region" description="Basic and acidic residues" evidence="8">
    <location>
        <begin position="1094"/>
        <end position="1103"/>
    </location>
</feature>
<feature type="compositionally biased region" description="Low complexity" evidence="8">
    <location>
        <begin position="321"/>
        <end position="343"/>
    </location>
</feature>
<feature type="compositionally biased region" description="Polar residues" evidence="8">
    <location>
        <begin position="18"/>
        <end position="41"/>
    </location>
</feature>
<keyword evidence="3" id="KW-0677">Repeat</keyword>
<dbReference type="InterPro" id="IPR011989">
    <property type="entry name" value="ARM-like"/>
</dbReference>
<feature type="region of interest" description="Disordered" evidence="8">
    <location>
        <begin position="387"/>
        <end position="412"/>
    </location>
</feature>
<reference evidence="9" key="1">
    <citation type="journal article" date="2010" name="Science">
        <title>The genome of the Western clawed frog Xenopus tropicalis.</title>
        <authorList>
            <person name="Hellsten U."/>
            <person name="Harland R.M."/>
            <person name="Gilchrist M.J."/>
            <person name="Hendrix D."/>
            <person name="Jurka J."/>
            <person name="Kapitonov V."/>
            <person name="Ovcharenko I."/>
            <person name="Putnam N.H."/>
            <person name="Shu S."/>
            <person name="Taher L."/>
            <person name="Blitz I.L."/>
            <person name="Blumberg B."/>
            <person name="Dichmann D.S."/>
            <person name="Dubchak I."/>
            <person name="Amaya E."/>
            <person name="Detter J.C."/>
            <person name="Fletcher R."/>
            <person name="Gerhard D.S."/>
            <person name="Goodstein D."/>
            <person name="Graves T."/>
            <person name="Grigoriev I.V."/>
            <person name="Grimwood J."/>
            <person name="Kawashima T."/>
            <person name="Lindquist E."/>
            <person name="Lucas S.M."/>
            <person name="Mead P.E."/>
            <person name="Mitros T."/>
            <person name="Ogino H."/>
            <person name="Ohta Y."/>
            <person name="Poliakov A.V."/>
            <person name="Pollet N."/>
            <person name="Robert J."/>
            <person name="Salamov A."/>
            <person name="Sater A.K."/>
            <person name="Schmutz J."/>
            <person name="Terry A."/>
            <person name="Vize P.D."/>
            <person name="Warren W.C."/>
            <person name="Wells D."/>
            <person name="Wills A."/>
            <person name="Wilson R.K."/>
            <person name="Zimmerman L.B."/>
            <person name="Zorn A.M."/>
            <person name="Grainger R."/>
            <person name="Grammer T."/>
            <person name="Khokha M.K."/>
            <person name="Richardson P.M."/>
            <person name="Rokhsar D.S."/>
        </authorList>
    </citation>
    <scope>NUCLEOTIDE SEQUENCE [LARGE SCALE GENOMIC DNA]</scope>
    <source>
        <strain evidence="9">Nigerian</strain>
    </source>
</reference>
<feature type="region of interest" description="Disordered" evidence="8">
    <location>
        <begin position="14"/>
        <end position="41"/>
    </location>
</feature>
<keyword evidence="4" id="KW-0130">Cell adhesion</keyword>
<feature type="compositionally biased region" description="Basic and acidic residues" evidence="8">
    <location>
        <begin position="1075"/>
        <end position="1084"/>
    </location>
</feature>
<proteinExistence type="inferred from homology"/>
<name>A0A6I8QR37_XENTR</name>
<dbReference type="Ensembl" id="ENSXETT00000074308">
    <property type="protein sequence ID" value="ENSXETP00000072087"/>
    <property type="gene ID" value="ENSXETG00000022200"/>
</dbReference>
<feature type="compositionally biased region" description="Polar residues" evidence="8">
    <location>
        <begin position="1129"/>
        <end position="1139"/>
    </location>
</feature>
<protein>
    <submittedName>
        <fullName evidence="9">Catenin delta 2</fullName>
    </submittedName>
</protein>
<dbReference type="FunFam" id="1.25.10.10:FF:001160">
    <property type="entry name" value="Catenin delta 2"/>
    <property type="match status" value="1"/>
</dbReference>
<reference evidence="9" key="2">
    <citation type="submission" date="2020-05" db="UniProtKB">
        <authorList>
            <consortium name="Ensembl"/>
        </authorList>
    </citation>
    <scope>IDENTIFICATION</scope>
</reference>
<feature type="region of interest" description="Disordered" evidence="8">
    <location>
        <begin position="319"/>
        <end position="343"/>
    </location>
</feature>
<dbReference type="FunFam" id="1.25.10.10:FF:001123">
    <property type="entry name" value="Catenin (cadherin-associated protein), delta 2a"/>
    <property type="match status" value="1"/>
</dbReference>
<organism evidence="9">
    <name type="scientific">Xenopus tropicalis</name>
    <name type="common">Western clawed frog</name>
    <name type="synonym">Silurana tropicalis</name>
    <dbReference type="NCBI Taxonomy" id="8364"/>
    <lineage>
        <taxon>Eukaryota</taxon>
        <taxon>Metazoa</taxon>
        <taxon>Chordata</taxon>
        <taxon>Craniata</taxon>
        <taxon>Vertebrata</taxon>
        <taxon>Euteleostomi</taxon>
        <taxon>Amphibia</taxon>
        <taxon>Batrachia</taxon>
        <taxon>Anura</taxon>
        <taxon>Pipoidea</taxon>
        <taxon>Pipidae</taxon>
        <taxon>Xenopodinae</taxon>
        <taxon>Xenopus</taxon>
        <taxon>Silurana</taxon>
    </lineage>
</organism>
<gene>
    <name evidence="9" type="primary">ctnnd2</name>
</gene>
<dbReference type="SUPFAM" id="SSF48371">
    <property type="entry name" value="ARM repeat"/>
    <property type="match status" value="1"/>
</dbReference>
<feature type="region of interest" description="Disordered" evidence="8">
    <location>
        <begin position="185"/>
        <end position="239"/>
    </location>
</feature>
<feature type="compositionally biased region" description="Low complexity" evidence="8">
    <location>
        <begin position="84"/>
        <end position="95"/>
    </location>
</feature>
<dbReference type="InterPro" id="IPR028435">
    <property type="entry name" value="Plakophilin/d_Catenin"/>
</dbReference>
<feature type="compositionally biased region" description="Polar residues" evidence="8">
    <location>
        <begin position="392"/>
        <end position="410"/>
    </location>
</feature>
<feature type="region of interest" description="Disordered" evidence="8">
    <location>
        <begin position="258"/>
        <end position="306"/>
    </location>
</feature>
<feature type="repeat" description="ARM" evidence="6">
    <location>
        <begin position="630"/>
        <end position="673"/>
    </location>
</feature>
<dbReference type="Bgee" id="ENSXETG00000022200">
    <property type="expression patterns" value="Expressed in brain and 5 other cell types or tissues"/>
</dbReference>
<evidence type="ECO:0000256" key="3">
    <source>
        <dbReference type="ARBA" id="ARBA00022737"/>
    </source>
</evidence>
<dbReference type="AlphaFoldDB" id="A0A6I8QR37"/>
<dbReference type="Pfam" id="PF00514">
    <property type="entry name" value="Arm"/>
    <property type="match status" value="4"/>
</dbReference>
<sequence>MFLRITFSFTSMPVPDQPSCSEKTSSLSPILNTSNGDGSETETTSAILASVKEQELQFERLTRELEAERQIVASQLERCKLGSETGSMSSISSTEEQFRWQTQDGQKDIEDELTTGLELVDSCIRSLQESGILDPQDYSSSERPSLLSQSALQLNSKPEGSFQYSSSYHSNQTLALGESSALQFPSRSNQARSAIQSYSQGTTSRAAHSSGSEPSQSHAASQSRESFVPSHGSAFHLPDSQHSSTLYYSSSTLPAQRVSSPLSMQQVGSPTKLQRVGSASESTGYSTTQRVSSPKQSPSRLAKSYSTSSPINIVVSSAGLSPSSVRVTSPPTIQSNISSSPLHSLSSTIGTYATLSPTKRLVHTSDQYNKHSELYATATLQRPGSLAAGSRASYTSQHSHLGSEIRSLQSPEHHIDPIYEDRVYQKPPMRSLSQSQGDTLLPAHTSSYRTNTAPSSPGVDSVPLQRTGSQHGTQNATGTFQRASYAAGPAANYADPYRQLQYCPSVDSPYSKSGPAIPPEGTLARSPSIDSIQKDPREFGWRDPELPEVIQMLQHQFPSVQSNAAAYLQHLCFGDNKIKAEIRRQGGIQLLVDLLDHRMTEVHRSACGALRNLVYGKANDDNKIALKNCGGIPALVRLLRKTTDLEIRELVTGVLWNLSSCDALKMPIIQDALAVLTNAVIIPHSGWENSILQDDRKVQLHSSQVLRNATGCLRNVSSAGEEARRRMRECDGLTDALLYVIQSALGSSDIDSKTVENCVCILRNLSYRLAAETSQGQQMGTDELDGLLCGENNGKDTESSGCWGKKKKKKKSQDQWDGVGPLPDCADPPKGIQMLWHPSIVKPYLTLLSECSNPDTLEGAAGALQNLAAGSWKWSVYIRAAVRKEKGLPILVELLRVDNDRVVCAVATALRNMALDVRNKELIGKYAMRDLVHRLPGGNNSNNSASKAMSDDTVTAICCTLHEVITKNMENAKALRDAGGIEKLVGISKSKGDKHSPKVVKAASQVLNSMWQYRDLRSLYKKDGWSQYHFVASSSTIERDRQRPYSSSRTPSISPVRMSPNNRSASAPASPREMISLKERKTDYESPGSNATFKGEHTSRKDTMTAQNTGTSTLYRNSYGTPAEDIKHNQISTQPVPQDSSRKDYDTYQPFQNSTRNYDDSFFEDQVHHRPPASEYNMHLGLKSTGNYVDFYSAARPYSELNYETSHYPASPDSWV</sequence>